<dbReference type="Gene3D" id="1.10.10.10">
    <property type="entry name" value="Winged helix-like DNA-binding domain superfamily/Winged helix DNA-binding domain"/>
    <property type="match status" value="1"/>
</dbReference>
<dbReference type="SUPFAM" id="SSF46785">
    <property type="entry name" value="Winged helix' DNA-binding domain"/>
    <property type="match status" value="1"/>
</dbReference>
<organism evidence="1 2">
    <name type="scientific">Methanolacinia petrolearia (strain DSM 11571 / OCM 486 / SEBR 4847)</name>
    <name type="common">Methanoplanus petrolearius</name>
    <dbReference type="NCBI Taxonomy" id="679926"/>
    <lineage>
        <taxon>Archaea</taxon>
        <taxon>Methanobacteriati</taxon>
        <taxon>Methanobacteriota</taxon>
        <taxon>Stenosarchaea group</taxon>
        <taxon>Methanomicrobia</taxon>
        <taxon>Methanomicrobiales</taxon>
        <taxon>Methanomicrobiaceae</taxon>
        <taxon>Methanolacinia</taxon>
    </lineage>
</organism>
<dbReference type="KEGG" id="mpi:Mpet_2228"/>
<accession>E1RKN7</accession>
<dbReference type="eggNOG" id="arCOG03931">
    <property type="taxonomic scope" value="Archaea"/>
</dbReference>
<dbReference type="Proteomes" id="UP000006565">
    <property type="component" value="Chromosome"/>
</dbReference>
<sequence length="184" mass="20756">MMVKRTHEEITSILMETLQKSRYGLTIADVVRETGISRNTVGKYLTILCTLGQVEMHIVGPAQVYNLSNRIPITKVWLEKVPFPYVLISAEGRIRDLNSKLCELFTIERKKLTGEKMTESGIEVFEKIAGSSDYNLAVQGKIKKETEFELIEADGIIYTAWTYPVVLYDGSYGIISSLAPQKTE</sequence>
<protein>
    <recommendedName>
        <fullName evidence="3">PAS/PAC sensor protein</fullName>
    </recommendedName>
</protein>
<evidence type="ECO:0000313" key="1">
    <source>
        <dbReference type="EMBL" id="ADN36976.1"/>
    </source>
</evidence>
<dbReference type="HOGENOM" id="CLU_1465112_0_0_2"/>
<keyword evidence="2" id="KW-1185">Reference proteome</keyword>
<dbReference type="AlphaFoldDB" id="E1RKN7"/>
<dbReference type="SUPFAM" id="SSF55785">
    <property type="entry name" value="PYP-like sensor domain (PAS domain)"/>
    <property type="match status" value="1"/>
</dbReference>
<evidence type="ECO:0000313" key="2">
    <source>
        <dbReference type="Proteomes" id="UP000006565"/>
    </source>
</evidence>
<evidence type="ECO:0008006" key="3">
    <source>
        <dbReference type="Google" id="ProtNLM"/>
    </source>
</evidence>
<dbReference type="EMBL" id="CP002117">
    <property type="protein sequence ID" value="ADN36976.1"/>
    <property type="molecule type" value="Genomic_DNA"/>
</dbReference>
<proteinExistence type="predicted"/>
<gene>
    <name evidence="1" type="ordered locus">Mpet_2228</name>
</gene>
<reference evidence="1 2" key="1">
    <citation type="journal article" date="2010" name="Stand. Genomic Sci.">
        <title>Complete genome sequence of Methanoplanus petrolearius type strain (SEBR 4847).</title>
        <authorList>
            <person name="Brambilla E."/>
            <person name="Djao O.D."/>
            <person name="Daligault H."/>
            <person name="Lapidus A."/>
            <person name="Lucas S."/>
            <person name="Hammon N."/>
            <person name="Nolan M."/>
            <person name="Tice H."/>
            <person name="Cheng J.F."/>
            <person name="Han C."/>
            <person name="Tapia R."/>
            <person name="Goodwin L."/>
            <person name="Pitluck S."/>
            <person name="Liolios K."/>
            <person name="Ivanova N."/>
            <person name="Mavromatis K."/>
            <person name="Mikhailova N."/>
            <person name="Pati A."/>
            <person name="Chen A."/>
            <person name="Palaniappan K."/>
            <person name="Land M."/>
            <person name="Hauser L."/>
            <person name="Chang Y.J."/>
            <person name="Jeffries C.D."/>
            <person name="Rohde M."/>
            <person name="Spring S."/>
            <person name="Sikorski J."/>
            <person name="Goker M."/>
            <person name="Woyke T."/>
            <person name="Bristow J."/>
            <person name="Eisen J.A."/>
            <person name="Markowitz V."/>
            <person name="Hugenholtz P."/>
            <person name="Kyrpides N.C."/>
            <person name="Klenk H.P."/>
        </authorList>
    </citation>
    <scope>NUCLEOTIDE SEQUENCE [LARGE SCALE GENOMIC DNA]</scope>
    <source>
        <strain evidence="2">DSM 11571 / OCM 486 / SEBR 4847</strain>
    </source>
</reference>
<dbReference type="InterPro" id="IPR036388">
    <property type="entry name" value="WH-like_DNA-bd_sf"/>
</dbReference>
<dbReference type="InterPro" id="IPR035965">
    <property type="entry name" value="PAS-like_dom_sf"/>
</dbReference>
<name>E1RKN7_METP4</name>
<dbReference type="InterPro" id="IPR036390">
    <property type="entry name" value="WH_DNA-bd_sf"/>
</dbReference>